<dbReference type="Pfam" id="PF07943">
    <property type="entry name" value="PBP5_C"/>
    <property type="match status" value="1"/>
</dbReference>
<dbReference type="PANTHER" id="PTHR21581">
    <property type="entry name" value="D-ALANYL-D-ALANINE CARBOXYPEPTIDASE"/>
    <property type="match status" value="1"/>
</dbReference>
<reference evidence="14" key="1">
    <citation type="submission" date="2016-10" db="EMBL/GenBank/DDBJ databases">
        <title>Sequence of Gallionella enrichment culture.</title>
        <authorList>
            <person name="Poehlein A."/>
            <person name="Muehling M."/>
            <person name="Daniel R."/>
        </authorList>
    </citation>
    <scope>NUCLEOTIDE SEQUENCE</scope>
</reference>
<comment type="catalytic activity">
    <reaction evidence="12">
        <text>Preferential cleavage: (Ac)2-L-Lys-D-Ala-|-D-Ala. Also transpeptidation of peptidyl-alanyl moieties that are N-acyl substituents of D-alanine.</text>
        <dbReference type="EC" id="3.4.16.4"/>
    </reaction>
</comment>
<evidence type="ECO:0000256" key="9">
    <source>
        <dbReference type="ARBA" id="ARBA00022960"/>
    </source>
</evidence>
<evidence type="ECO:0000256" key="11">
    <source>
        <dbReference type="ARBA" id="ARBA00023316"/>
    </source>
</evidence>
<evidence type="ECO:0000259" key="13">
    <source>
        <dbReference type="SMART" id="SM00936"/>
    </source>
</evidence>
<dbReference type="InterPro" id="IPR012907">
    <property type="entry name" value="Peptidase_S11_C"/>
</dbReference>
<evidence type="ECO:0000256" key="3">
    <source>
        <dbReference type="ARBA" id="ARBA00007164"/>
    </source>
</evidence>
<dbReference type="Pfam" id="PF00768">
    <property type="entry name" value="Peptidase_S11"/>
    <property type="match status" value="1"/>
</dbReference>
<dbReference type="PANTHER" id="PTHR21581:SF6">
    <property type="entry name" value="TRAFFICKING PROTEIN PARTICLE COMPLEX SUBUNIT 12"/>
    <property type="match status" value="1"/>
</dbReference>
<keyword evidence="11" id="KW-0961">Cell wall biogenesis/degradation</keyword>
<organism evidence="14">
    <name type="scientific">mine drainage metagenome</name>
    <dbReference type="NCBI Taxonomy" id="410659"/>
    <lineage>
        <taxon>unclassified sequences</taxon>
        <taxon>metagenomes</taxon>
        <taxon>ecological metagenomes</taxon>
    </lineage>
</organism>
<dbReference type="EC" id="3.4.16.4" evidence="4"/>
<dbReference type="InterPro" id="IPR037167">
    <property type="entry name" value="Peptidase_S11_C_sf"/>
</dbReference>
<dbReference type="Gene3D" id="2.60.410.10">
    <property type="entry name" value="D-Ala-D-Ala carboxypeptidase, C-terminal domain"/>
    <property type="match status" value="1"/>
</dbReference>
<protein>
    <recommendedName>
        <fullName evidence="4">serine-type D-Ala-D-Ala carboxypeptidase</fullName>
        <ecNumber evidence="4">3.4.16.4</ecNumber>
    </recommendedName>
</protein>
<dbReference type="GO" id="GO:0071555">
    <property type="term" value="P:cell wall organization"/>
    <property type="evidence" value="ECO:0007669"/>
    <property type="project" value="UniProtKB-KW"/>
</dbReference>
<accession>A0A1J5STI1</accession>
<evidence type="ECO:0000256" key="1">
    <source>
        <dbReference type="ARBA" id="ARBA00003217"/>
    </source>
</evidence>
<dbReference type="GO" id="GO:0009002">
    <property type="term" value="F:serine-type D-Ala-D-Ala carboxypeptidase activity"/>
    <property type="evidence" value="ECO:0007669"/>
    <property type="project" value="UniProtKB-EC"/>
</dbReference>
<dbReference type="SUPFAM" id="SSF56601">
    <property type="entry name" value="beta-lactamase/transpeptidase-like"/>
    <property type="match status" value="1"/>
</dbReference>
<evidence type="ECO:0000256" key="7">
    <source>
        <dbReference type="ARBA" id="ARBA00022729"/>
    </source>
</evidence>
<name>A0A1J5STI1_9ZZZZ</name>
<keyword evidence="6" id="KW-0645">Protease</keyword>
<dbReference type="UniPathway" id="UPA00219"/>
<keyword evidence="9" id="KW-0133">Cell shape</keyword>
<dbReference type="InterPro" id="IPR015956">
    <property type="entry name" value="Peniciliin-bd_prot_C_sf"/>
</dbReference>
<comment type="similarity">
    <text evidence="3">Belongs to the peptidase S11 family.</text>
</comment>
<evidence type="ECO:0000256" key="10">
    <source>
        <dbReference type="ARBA" id="ARBA00022984"/>
    </source>
</evidence>
<dbReference type="InterPro" id="IPR018044">
    <property type="entry name" value="Peptidase_S11"/>
</dbReference>
<dbReference type="GO" id="GO:0008360">
    <property type="term" value="P:regulation of cell shape"/>
    <property type="evidence" value="ECO:0007669"/>
    <property type="project" value="UniProtKB-KW"/>
</dbReference>
<comment type="caution">
    <text evidence="14">The sequence shown here is derived from an EMBL/GenBank/DDBJ whole genome shotgun (WGS) entry which is preliminary data.</text>
</comment>
<dbReference type="EMBL" id="MLJW01000054">
    <property type="protein sequence ID" value="OIR04932.1"/>
    <property type="molecule type" value="Genomic_DNA"/>
</dbReference>
<dbReference type="Gene3D" id="3.40.710.10">
    <property type="entry name" value="DD-peptidase/beta-lactamase superfamily"/>
    <property type="match status" value="1"/>
</dbReference>
<sequence length="385" mass="42142">MTRSILNRVIFTFLISSVTLAPLAQANNAQIAPPPNLAVKAYLLNDVNSNHVIASLNGKMRVEPASLTKIMTAYLCFEALKSGQLQPTLTIPVSEHAWKTEGSKMFIEPNKPVTVDELLHGMIIQSGNDASIALAEGIAGTEPQFAEMMNKEALRLGMKNTHYMNATGLPDPNHYTTAEDLSILATALIRDFPDQYKRLYSIKEYSYNNIKQPNRNRLLWLDPNVDGMKTGHTESAGYCLISSAKRDGIRRISVVLGAPTDAARATESQKLLNYGFQFFDTSLVYKQGQSISQLKVWKGSDNQVAATVADNVYITLPKGEYANVKATVSSRQPLVAPIKKGQVVGSVKFSLNGATIDEHPLVAAESVEVAGMFGRAWDSIKLLLQ</sequence>
<keyword evidence="5 14" id="KW-0121">Carboxypeptidase</keyword>
<comment type="pathway">
    <text evidence="2">Cell wall biogenesis; peptidoglycan biosynthesis.</text>
</comment>
<keyword evidence="10" id="KW-0573">Peptidoglycan synthesis</keyword>
<evidence type="ECO:0000256" key="12">
    <source>
        <dbReference type="ARBA" id="ARBA00034000"/>
    </source>
</evidence>
<dbReference type="GO" id="GO:0009252">
    <property type="term" value="P:peptidoglycan biosynthetic process"/>
    <property type="evidence" value="ECO:0007669"/>
    <property type="project" value="UniProtKB-UniPathway"/>
</dbReference>
<keyword evidence="7" id="KW-0732">Signal</keyword>
<comment type="function">
    <text evidence="1">Removes C-terminal D-alanyl residues from sugar-peptide cell wall precursors.</text>
</comment>
<proteinExistence type="inferred from homology"/>
<dbReference type="GO" id="GO:0006508">
    <property type="term" value="P:proteolysis"/>
    <property type="evidence" value="ECO:0007669"/>
    <property type="project" value="UniProtKB-KW"/>
</dbReference>
<evidence type="ECO:0000256" key="2">
    <source>
        <dbReference type="ARBA" id="ARBA00004752"/>
    </source>
</evidence>
<keyword evidence="8 14" id="KW-0378">Hydrolase</keyword>
<dbReference type="SMART" id="SM00936">
    <property type="entry name" value="PBP5_C"/>
    <property type="match status" value="1"/>
</dbReference>
<evidence type="ECO:0000313" key="14">
    <source>
        <dbReference type="EMBL" id="OIR04932.1"/>
    </source>
</evidence>
<evidence type="ECO:0000256" key="5">
    <source>
        <dbReference type="ARBA" id="ARBA00022645"/>
    </source>
</evidence>
<dbReference type="AlphaFoldDB" id="A0A1J5STI1"/>
<dbReference type="PRINTS" id="PR00725">
    <property type="entry name" value="DADACBPTASE1"/>
</dbReference>
<evidence type="ECO:0000256" key="8">
    <source>
        <dbReference type="ARBA" id="ARBA00022801"/>
    </source>
</evidence>
<dbReference type="InterPro" id="IPR012338">
    <property type="entry name" value="Beta-lactam/transpept-like"/>
</dbReference>
<dbReference type="SUPFAM" id="SSF69189">
    <property type="entry name" value="Penicillin-binding protein associated domain"/>
    <property type="match status" value="1"/>
</dbReference>
<evidence type="ECO:0000256" key="4">
    <source>
        <dbReference type="ARBA" id="ARBA00012448"/>
    </source>
</evidence>
<evidence type="ECO:0000256" key="6">
    <source>
        <dbReference type="ARBA" id="ARBA00022670"/>
    </source>
</evidence>
<feature type="domain" description="Peptidase S11 D-Ala-D-Ala carboxypeptidase A C-terminal" evidence="13">
    <location>
        <begin position="279"/>
        <end position="369"/>
    </location>
</feature>
<dbReference type="InterPro" id="IPR001967">
    <property type="entry name" value="Peptidase_S11_N"/>
</dbReference>
<gene>
    <name evidence="14" type="primary">dacC_3</name>
    <name evidence="14" type="ORF">GALL_130220</name>
</gene>